<feature type="compositionally biased region" description="Low complexity" evidence="1">
    <location>
        <begin position="555"/>
        <end position="567"/>
    </location>
</feature>
<protein>
    <submittedName>
        <fullName evidence="2">Uncharacterized protein</fullName>
    </submittedName>
</protein>
<feature type="region of interest" description="Disordered" evidence="1">
    <location>
        <begin position="263"/>
        <end position="297"/>
    </location>
</feature>
<evidence type="ECO:0000313" key="2">
    <source>
        <dbReference type="EMBL" id="KAF8566989.1"/>
    </source>
</evidence>
<gene>
    <name evidence="2" type="ORF">P879_08789</name>
</gene>
<evidence type="ECO:0000313" key="3">
    <source>
        <dbReference type="Proteomes" id="UP000699462"/>
    </source>
</evidence>
<keyword evidence="3" id="KW-1185">Reference proteome</keyword>
<dbReference type="OrthoDB" id="20729at2759"/>
<feature type="compositionally biased region" description="Low complexity" evidence="1">
    <location>
        <begin position="282"/>
        <end position="297"/>
    </location>
</feature>
<dbReference type="EMBL" id="JTDF01004326">
    <property type="protein sequence ID" value="KAF8566989.1"/>
    <property type="molecule type" value="Genomic_DNA"/>
</dbReference>
<evidence type="ECO:0000256" key="1">
    <source>
        <dbReference type="SAM" id="MobiDB-lite"/>
    </source>
</evidence>
<dbReference type="AlphaFoldDB" id="A0A8T0DGN6"/>
<name>A0A8T0DGN6_9TREM</name>
<reference evidence="2 3" key="1">
    <citation type="submission" date="2019-07" db="EMBL/GenBank/DDBJ databases">
        <title>Annotation for the trematode Paragonimus westermani.</title>
        <authorList>
            <person name="Choi Y.-J."/>
        </authorList>
    </citation>
    <scope>NUCLEOTIDE SEQUENCE [LARGE SCALE GENOMIC DNA]</scope>
    <source>
        <strain evidence="2">180907_Pwestermani</strain>
    </source>
</reference>
<proteinExistence type="predicted"/>
<feature type="region of interest" description="Disordered" evidence="1">
    <location>
        <begin position="397"/>
        <end position="465"/>
    </location>
</feature>
<feature type="region of interest" description="Disordered" evidence="1">
    <location>
        <begin position="519"/>
        <end position="588"/>
    </location>
</feature>
<accession>A0A8T0DGN6</accession>
<sequence length="588" mass="64237">MIVTPTVHDLIDTESKVALNLQSINCGTSLCFWYCAASPLSSYDFFIDCFISGIRQSALQLYAEYRRIKQTNPESHSNELDILSKLLTDALPEHHEDPAEFVDDVCERLPEAITYTFPDEEAELKAPFIGIAYRRDSAVPCPLTASKREQTWRPTRKRNFSALGPHNEAAETDTLDATVIAPGQQGARQQKASQLLDTSNKISSEFWETFQELESLHRSCNLTSDYATLNSFLNDSMAVGSRPSDWMSTKTSKDNKTDRLFKCIYTPPPNRLKDRREPLDAQLTRSSTSQRRLSTRSSFRAKEIRTPISILKSPGSKSSIIANRPDSIAIPVWSPSKASDTSVDSHALNATLDEDADVTLNLSTIRPSSTSLSATPIVHPVSKASRTNTATTTTTIFTFSAPQRSPTASPNSPPSPQSRSEPEFQFAMPMTPPVSTGGCASDDVPSQRNSDSPPVLPAKLESVSCDPDDEMELTATWSATENTIVRESSTICLECVSTAEADHKPNSILPSEGFLSKTSLRSSGSDASGAHGVEILKDEPGQSGNDSMDLDDTASVVSSTGGSSFSSETPRRSGRRVRAPKRYDPSKF</sequence>
<dbReference type="Proteomes" id="UP000699462">
    <property type="component" value="Unassembled WGS sequence"/>
</dbReference>
<organism evidence="2 3">
    <name type="scientific">Paragonimus westermani</name>
    <dbReference type="NCBI Taxonomy" id="34504"/>
    <lineage>
        <taxon>Eukaryota</taxon>
        <taxon>Metazoa</taxon>
        <taxon>Spiralia</taxon>
        <taxon>Lophotrochozoa</taxon>
        <taxon>Platyhelminthes</taxon>
        <taxon>Trematoda</taxon>
        <taxon>Digenea</taxon>
        <taxon>Plagiorchiida</taxon>
        <taxon>Troglotremata</taxon>
        <taxon>Troglotrematidae</taxon>
        <taxon>Paragonimus</taxon>
    </lineage>
</organism>
<comment type="caution">
    <text evidence="2">The sequence shown here is derived from an EMBL/GenBank/DDBJ whole genome shotgun (WGS) entry which is preliminary data.</text>
</comment>